<accession>A0A7J0DHX9</accession>
<dbReference type="InterPro" id="IPR022251">
    <property type="entry name" value="DUF3774_wound-induced"/>
</dbReference>
<feature type="signal peptide" evidence="1">
    <location>
        <begin position="1"/>
        <end position="19"/>
    </location>
</feature>
<proteinExistence type="predicted"/>
<evidence type="ECO:0000313" key="2">
    <source>
        <dbReference type="EMBL" id="GFS35646.1"/>
    </source>
</evidence>
<comment type="caution">
    <text evidence="2">The sequence shown here is derived from an EMBL/GenBank/DDBJ whole genome shotgun (WGS) entry which is preliminary data.</text>
</comment>
<dbReference type="PANTHER" id="PTHR33090">
    <property type="entry name" value="DUF3774 DOMAIN PROTEIN-RELATED"/>
    <property type="match status" value="1"/>
</dbReference>
<protein>
    <recommendedName>
        <fullName evidence="4">Wound-responsive family protein</fullName>
    </recommendedName>
</protein>
<dbReference type="EMBL" id="BJWL01000236">
    <property type="protein sequence ID" value="GFS35646.1"/>
    <property type="molecule type" value="Genomic_DNA"/>
</dbReference>
<dbReference type="OrthoDB" id="691528at2759"/>
<evidence type="ECO:0008006" key="4">
    <source>
        <dbReference type="Google" id="ProtNLM"/>
    </source>
</evidence>
<feature type="chain" id="PRO_5029441439" description="Wound-responsive family protein" evidence="1">
    <location>
        <begin position="20"/>
        <end position="70"/>
    </location>
</feature>
<sequence length="70" mass="7828">MSKARKAWIVAVSIATVEALKDQGFFLWNYTLRSTHQHVKTNLKLYCQVQRLSTSSPSSSVMAMQIGDAP</sequence>
<gene>
    <name evidence="2" type="ORF">Acr_00g0041240</name>
</gene>
<evidence type="ECO:0000313" key="3">
    <source>
        <dbReference type="Proteomes" id="UP000585474"/>
    </source>
</evidence>
<dbReference type="Proteomes" id="UP000585474">
    <property type="component" value="Unassembled WGS sequence"/>
</dbReference>
<dbReference type="AlphaFoldDB" id="A0A7J0DHX9"/>
<keyword evidence="3" id="KW-1185">Reference proteome</keyword>
<organism evidence="2 3">
    <name type="scientific">Actinidia rufa</name>
    <dbReference type="NCBI Taxonomy" id="165716"/>
    <lineage>
        <taxon>Eukaryota</taxon>
        <taxon>Viridiplantae</taxon>
        <taxon>Streptophyta</taxon>
        <taxon>Embryophyta</taxon>
        <taxon>Tracheophyta</taxon>
        <taxon>Spermatophyta</taxon>
        <taxon>Magnoliopsida</taxon>
        <taxon>eudicotyledons</taxon>
        <taxon>Gunneridae</taxon>
        <taxon>Pentapetalae</taxon>
        <taxon>asterids</taxon>
        <taxon>Ericales</taxon>
        <taxon>Actinidiaceae</taxon>
        <taxon>Actinidia</taxon>
    </lineage>
</organism>
<dbReference type="Pfam" id="PF12609">
    <property type="entry name" value="DUF3774"/>
    <property type="match status" value="1"/>
</dbReference>
<evidence type="ECO:0000256" key="1">
    <source>
        <dbReference type="SAM" id="SignalP"/>
    </source>
</evidence>
<reference evidence="3" key="1">
    <citation type="submission" date="2019-07" db="EMBL/GenBank/DDBJ databases">
        <title>De Novo Assembly of kiwifruit Actinidia rufa.</title>
        <authorList>
            <person name="Sugita-Konishi S."/>
            <person name="Sato K."/>
            <person name="Mori E."/>
            <person name="Abe Y."/>
            <person name="Kisaki G."/>
            <person name="Hamano K."/>
            <person name="Suezawa K."/>
            <person name="Otani M."/>
            <person name="Fukuda T."/>
            <person name="Manabe T."/>
            <person name="Gomi K."/>
            <person name="Tabuchi M."/>
            <person name="Akimitsu K."/>
            <person name="Kataoka I."/>
        </authorList>
    </citation>
    <scope>NUCLEOTIDE SEQUENCE [LARGE SCALE GENOMIC DNA]</scope>
    <source>
        <strain evidence="3">cv. Fuchu</strain>
    </source>
</reference>
<keyword evidence="1" id="KW-0732">Signal</keyword>
<name>A0A7J0DHX9_9ERIC</name>